<dbReference type="Proteomes" id="UP000244441">
    <property type="component" value="Chromosome"/>
</dbReference>
<dbReference type="OrthoDB" id="9804759at2"/>
<dbReference type="RefSeq" id="WP_108603288.1">
    <property type="nucleotide sequence ID" value="NZ_CP026604.1"/>
</dbReference>
<accession>A0A2S0VSQ0</accession>
<comment type="similarity">
    <text evidence="1">Belongs to the ribosome association toxin RatA family.</text>
</comment>
<dbReference type="Gene3D" id="3.30.530.20">
    <property type="match status" value="1"/>
</dbReference>
<dbReference type="GO" id="GO:0045333">
    <property type="term" value="P:cellular respiration"/>
    <property type="evidence" value="ECO:0007669"/>
    <property type="project" value="InterPro"/>
</dbReference>
<dbReference type="CDD" id="cd07813">
    <property type="entry name" value="COQ10p_like"/>
    <property type="match status" value="1"/>
</dbReference>
<dbReference type="EMBL" id="CP026604">
    <property type="protein sequence ID" value="AWB67241.1"/>
    <property type="molecule type" value="Genomic_DNA"/>
</dbReference>
<proteinExistence type="inferred from homology"/>
<dbReference type="InterPro" id="IPR005031">
    <property type="entry name" value="COQ10_START"/>
</dbReference>
<dbReference type="KEGG" id="cate:C2869_12680"/>
<name>A0A2S0VSQ0_9ALTE</name>
<dbReference type="Pfam" id="PF03364">
    <property type="entry name" value="Polyketide_cyc"/>
    <property type="match status" value="1"/>
</dbReference>
<dbReference type="AlphaFoldDB" id="A0A2S0VSQ0"/>
<protein>
    <submittedName>
        <fullName evidence="4">Ubiquinone-binding protein</fullName>
    </submittedName>
</protein>
<sequence length="144" mass="15987">MATLHRSALVMHSAKTMYDLVNDVAAYPQFLPNCADAKVEEQSERYMTGAIKIAKGGMSKWFTTRNHLCAANKIEMSLVDGPFKKLSGVWHFEALDEHACKVSLDLDFEFSNQLVALAFGKVFSHVANNMVKAFVDRANSLQAS</sequence>
<dbReference type="PANTHER" id="PTHR12901:SF10">
    <property type="entry name" value="COENZYME Q-BINDING PROTEIN COQ10, MITOCHONDRIAL"/>
    <property type="match status" value="1"/>
</dbReference>
<dbReference type="InterPro" id="IPR023393">
    <property type="entry name" value="START-like_dom_sf"/>
</dbReference>
<dbReference type="PANTHER" id="PTHR12901">
    <property type="entry name" value="SPERM PROTEIN HOMOLOG"/>
    <property type="match status" value="1"/>
</dbReference>
<evidence type="ECO:0000256" key="2">
    <source>
        <dbReference type="ARBA" id="ARBA00022649"/>
    </source>
</evidence>
<feature type="domain" description="Coenzyme Q-binding protein COQ10 START" evidence="3">
    <location>
        <begin position="12"/>
        <end position="134"/>
    </location>
</feature>
<reference evidence="4 5" key="1">
    <citation type="submission" date="2018-01" db="EMBL/GenBank/DDBJ databases">
        <title>Genome sequence of a Cantenovulum-like bacteria.</title>
        <authorList>
            <person name="Tan W.R."/>
            <person name="Lau N.-S."/>
            <person name="Go F."/>
            <person name="Amirul A.-A.A."/>
        </authorList>
    </citation>
    <scope>NUCLEOTIDE SEQUENCE [LARGE SCALE GENOMIC DNA]</scope>
    <source>
        <strain evidence="4 5">CCB-QB4</strain>
    </source>
</reference>
<dbReference type="SUPFAM" id="SSF55961">
    <property type="entry name" value="Bet v1-like"/>
    <property type="match status" value="1"/>
</dbReference>
<evidence type="ECO:0000256" key="1">
    <source>
        <dbReference type="ARBA" id="ARBA00008918"/>
    </source>
</evidence>
<keyword evidence="4" id="KW-0830">Ubiquinone</keyword>
<dbReference type="InterPro" id="IPR044996">
    <property type="entry name" value="COQ10-like"/>
</dbReference>
<evidence type="ECO:0000313" key="4">
    <source>
        <dbReference type="EMBL" id="AWB67241.1"/>
    </source>
</evidence>
<evidence type="ECO:0000313" key="5">
    <source>
        <dbReference type="Proteomes" id="UP000244441"/>
    </source>
</evidence>
<gene>
    <name evidence="4" type="ORF">C2869_12680</name>
</gene>
<evidence type="ECO:0000259" key="3">
    <source>
        <dbReference type="Pfam" id="PF03364"/>
    </source>
</evidence>
<organism evidence="4 5">
    <name type="scientific">Saccharobesus litoralis</name>
    <dbReference type="NCBI Taxonomy" id="2172099"/>
    <lineage>
        <taxon>Bacteria</taxon>
        <taxon>Pseudomonadati</taxon>
        <taxon>Pseudomonadota</taxon>
        <taxon>Gammaproteobacteria</taxon>
        <taxon>Alteromonadales</taxon>
        <taxon>Alteromonadaceae</taxon>
        <taxon>Saccharobesus</taxon>
    </lineage>
</organism>
<keyword evidence="5" id="KW-1185">Reference proteome</keyword>
<keyword evidence="2" id="KW-1277">Toxin-antitoxin system</keyword>
<dbReference type="GO" id="GO:0048039">
    <property type="term" value="F:ubiquinone binding"/>
    <property type="evidence" value="ECO:0007669"/>
    <property type="project" value="InterPro"/>
</dbReference>